<feature type="domain" description="Cation-transporting P-type ATPase C-terminal" evidence="21">
    <location>
        <begin position="984"/>
        <end position="1159"/>
    </location>
</feature>
<evidence type="ECO:0000256" key="19">
    <source>
        <dbReference type="SAM" id="MobiDB-lite"/>
    </source>
</evidence>
<dbReference type="CDD" id="cd02081">
    <property type="entry name" value="P-type_ATPase_Ca_PMCA-like"/>
    <property type="match status" value="1"/>
</dbReference>
<dbReference type="FunFam" id="3.40.50.1000:FF:000018">
    <property type="entry name" value="Calcium-transporting ATPase"/>
    <property type="match status" value="1"/>
</dbReference>
<feature type="transmembrane region" description="Helical" evidence="18">
    <location>
        <begin position="1105"/>
        <end position="1127"/>
    </location>
</feature>
<keyword evidence="23" id="KW-1185">Reference proteome</keyword>
<evidence type="ECO:0000256" key="10">
    <source>
        <dbReference type="ARBA" id="ARBA00022842"/>
    </source>
</evidence>
<dbReference type="SUPFAM" id="SSF81665">
    <property type="entry name" value="Calcium ATPase, transmembrane domain M"/>
    <property type="match status" value="1"/>
</dbReference>
<dbReference type="InterPro" id="IPR023299">
    <property type="entry name" value="ATPase_P-typ_cyto_dom_N"/>
</dbReference>
<name>A0A8E2F3U2_9PEZI</name>
<feature type="transmembrane region" description="Helical" evidence="18">
    <location>
        <begin position="499"/>
        <end position="526"/>
    </location>
</feature>
<dbReference type="Pfam" id="PF00689">
    <property type="entry name" value="Cation_ATPase_C"/>
    <property type="match status" value="1"/>
</dbReference>
<dbReference type="SFLD" id="SFLDF00027">
    <property type="entry name" value="p-type_atpase"/>
    <property type="match status" value="1"/>
</dbReference>
<feature type="region of interest" description="Disordered" evidence="19">
    <location>
        <begin position="1"/>
        <end position="59"/>
    </location>
</feature>
<dbReference type="GO" id="GO:0006874">
    <property type="term" value="P:intracellular calcium ion homeostasis"/>
    <property type="evidence" value="ECO:0007669"/>
    <property type="project" value="TreeGrafter"/>
</dbReference>
<dbReference type="PRINTS" id="PR00119">
    <property type="entry name" value="CATATPASE"/>
</dbReference>
<dbReference type="GO" id="GO:0046872">
    <property type="term" value="F:metal ion binding"/>
    <property type="evidence" value="ECO:0007669"/>
    <property type="project" value="UniProtKB-KW"/>
</dbReference>
<keyword evidence="13 18" id="KW-0406">Ion transport</keyword>
<dbReference type="NCBIfam" id="TIGR01494">
    <property type="entry name" value="ATPase_P-type"/>
    <property type="match status" value="2"/>
</dbReference>
<keyword evidence="9 18" id="KW-0067">ATP-binding</keyword>
<dbReference type="PANTHER" id="PTHR24093:SF369">
    <property type="entry name" value="CALCIUM-TRANSPORTING ATPASE"/>
    <property type="match status" value="1"/>
</dbReference>
<dbReference type="GO" id="GO:0005524">
    <property type="term" value="F:ATP binding"/>
    <property type="evidence" value="ECO:0007669"/>
    <property type="project" value="UniProtKB-KW"/>
</dbReference>
<dbReference type="SFLD" id="SFLDS00003">
    <property type="entry name" value="Haloacid_Dehalogenase"/>
    <property type="match status" value="1"/>
</dbReference>
<evidence type="ECO:0000256" key="18">
    <source>
        <dbReference type="RuleBase" id="RU361146"/>
    </source>
</evidence>
<sequence length="1200" mass="131306">MNAPPLQDHPDPTAPLQKDQICQQPLRSAEPSGVPPHSEPEAVTPLKRDEDIPILPGSAALPVNETFSGGSSVDLKNNDHIATAYSGDTYLPNSGSSKEGDIMSDEEALRPDLGSEANFKIEDNKFAFSPGQMSKLLNPKSLSAFYALGGIAGLEKGLRTSLQYGLSSDETVLNGYVSFKEAKATLANVNALKKTPVPTSPLPISRAGTAVSLSRKHPDMPFQDRKRVFKDNHLPARKVYNIFQLMWATYQDQVLILLTVAAIISLAIGLYQTFGTVHTPTNPPVEWIEGVAILAAIVIIVVVGSTNDYQKERQFTKLYKKTHDRTVRVIRSGTSQEISIFGILVGDVVHLEQGDVIPADGIFIDGYNVRCDESSVTGESDLMRKQPAYEVFQAIEGHKNLPTMDPFIISGAKVVDGVGTFLVTATGTSSSQGTILMTLQEQRDITPLQSRLNTLAGHIAKFGAAAALLLFIILFIEFLAKLSHSTNTPTQKGQTFVNIIIITLTVVVIAVPEGLPLAVTLALAFATTRMLKGNNLVRRLKACETMGNATDVCTDKTGTLTQNRMTVVAGTLGTSSRFVDKKAYHSIAPGPNHAMTRAEQATPIGGVDGVTTDEFIGYLSDDVKLLFEQSIVINSTAFEGQADGQEGFIGSKTETALLAFSRDYLGTQSVSAARGNAKIVQLFPFDASRKYMATVVKIENGKYRLYVKGAPEVLLRKCTRILRDPTKEVSDTTITADNIQHLDHVITMYASRSLRTIGLLYRDFEQWSEEDTQAIQYSLDNASPEDPLNNLVFLAVFGIRDPLRNGVREAVQACQNAGVFVRMVTGDNVLTAKVIAEECGILSRGGKVMEGSKFRALSKSEMDRIIPQLQVLARSSPTDKRILVRRLKDLGKIVAVTGDGTNDALALKTADVGFSMGISGTEVAKEASDIILMDDNFSSIVKAIMWGRAINDAVKKFLQFQVTISITTVVLTFVSAVASSKEQSVLTPVQLMWVNLIQDTMAALALATDPPTPSILNRRPEHRSSPLITLTMWKMIIGQATYQLAVTLILYFGGESILSYQSPREHAQLPTLVFNTFVWMQIFNQINNRRLDNKFNIFEGIFSNWFFIAISVIMMGCQVMIVFVGGTAFSARRLNRAQWLYSVVLGALSILVGAVIRLIPDEHFEKRYQRLLSGQAPTALDEEQLFPLPIPLEEIREDEA</sequence>
<dbReference type="SUPFAM" id="SSF81660">
    <property type="entry name" value="Metal cation-transporting ATPase, ATP-binding domain N"/>
    <property type="match status" value="1"/>
</dbReference>
<dbReference type="Pfam" id="PF13246">
    <property type="entry name" value="Cation_ATPase"/>
    <property type="match status" value="1"/>
</dbReference>
<comment type="similarity">
    <text evidence="15 18">Belongs to the cation transport ATPase (P-type) (TC 3.A.3) family.</text>
</comment>
<evidence type="ECO:0000256" key="15">
    <source>
        <dbReference type="ARBA" id="ARBA00038148"/>
    </source>
</evidence>
<evidence type="ECO:0000256" key="16">
    <source>
        <dbReference type="ARBA" id="ARBA00048694"/>
    </source>
</evidence>
<evidence type="ECO:0000256" key="6">
    <source>
        <dbReference type="ARBA" id="ARBA00022723"/>
    </source>
</evidence>
<dbReference type="AlphaFoldDB" id="A0A8E2F3U2"/>
<dbReference type="InterPro" id="IPR018303">
    <property type="entry name" value="ATPase_P-typ_P_site"/>
</dbReference>
<dbReference type="FunFam" id="2.70.150.10:FF:000028">
    <property type="entry name" value="Calcium-transporting ATPase"/>
    <property type="match status" value="1"/>
</dbReference>
<keyword evidence="6" id="KW-0479">Metal-binding</keyword>
<evidence type="ECO:0000256" key="2">
    <source>
        <dbReference type="ARBA" id="ARBA00022448"/>
    </source>
</evidence>
<feature type="transmembrane region" description="Helical" evidence="18">
    <location>
        <begin position="1027"/>
        <end position="1054"/>
    </location>
</feature>
<comment type="function">
    <text evidence="17">This magnesium-dependent enzyme catalyzes the hydrolysis of ATP coupled with the transport of calcium. Transports the calcium to the vacuole and participates in the control of the cytosolic free calcium.</text>
</comment>
<dbReference type="EC" id="7.2.2.10" evidence="18"/>
<dbReference type="Gene3D" id="3.40.50.1000">
    <property type="entry name" value="HAD superfamily/HAD-like"/>
    <property type="match status" value="1"/>
</dbReference>
<keyword evidence="11" id="KW-1278">Translocase</keyword>
<feature type="transmembrane region" description="Helical" evidence="18">
    <location>
        <begin position="1139"/>
        <end position="1160"/>
    </location>
</feature>
<comment type="catalytic activity">
    <reaction evidence="16 18">
        <text>Ca(2+)(in) + ATP + H2O = Ca(2+)(out) + ADP + phosphate + H(+)</text>
        <dbReference type="Rhea" id="RHEA:18105"/>
        <dbReference type="ChEBI" id="CHEBI:15377"/>
        <dbReference type="ChEBI" id="CHEBI:15378"/>
        <dbReference type="ChEBI" id="CHEBI:29108"/>
        <dbReference type="ChEBI" id="CHEBI:30616"/>
        <dbReference type="ChEBI" id="CHEBI:43474"/>
        <dbReference type="ChEBI" id="CHEBI:456216"/>
        <dbReference type="EC" id="7.2.2.10"/>
    </reaction>
</comment>
<dbReference type="Gene3D" id="3.40.1110.10">
    <property type="entry name" value="Calcium-transporting ATPase, cytoplasmic domain N"/>
    <property type="match status" value="1"/>
</dbReference>
<keyword evidence="5 18" id="KW-0812">Transmembrane</keyword>
<feature type="transmembrane region" description="Helical" evidence="18">
    <location>
        <begin position="957"/>
        <end position="978"/>
    </location>
</feature>
<dbReference type="InterPro" id="IPR044492">
    <property type="entry name" value="P_typ_ATPase_HD_dom"/>
</dbReference>
<dbReference type="Gene3D" id="1.20.1110.10">
    <property type="entry name" value="Calcium-transporting ATPase, transmembrane domain"/>
    <property type="match status" value="1"/>
</dbReference>
<protein>
    <recommendedName>
        <fullName evidence="18">Calcium-transporting ATPase</fullName>
        <ecNumber evidence="18">7.2.2.10</ecNumber>
    </recommendedName>
</protein>
<dbReference type="PROSITE" id="PS00154">
    <property type="entry name" value="ATPASE_E1_E2"/>
    <property type="match status" value="1"/>
</dbReference>
<evidence type="ECO:0000256" key="5">
    <source>
        <dbReference type="ARBA" id="ARBA00022692"/>
    </source>
</evidence>
<feature type="domain" description="P-type ATPase A" evidence="20">
    <location>
        <begin position="323"/>
        <end position="437"/>
    </location>
</feature>
<evidence type="ECO:0000256" key="12">
    <source>
        <dbReference type="ARBA" id="ARBA00022989"/>
    </source>
</evidence>
<proteinExistence type="inferred from homology"/>
<evidence type="ECO:0000256" key="14">
    <source>
        <dbReference type="ARBA" id="ARBA00023136"/>
    </source>
</evidence>
<dbReference type="SFLD" id="SFLDG00002">
    <property type="entry name" value="C1.7:_P-type_atpase_like"/>
    <property type="match status" value="1"/>
</dbReference>
<dbReference type="InterPro" id="IPR036412">
    <property type="entry name" value="HAD-like_sf"/>
</dbReference>
<dbReference type="InterPro" id="IPR008250">
    <property type="entry name" value="ATPase_P-typ_transduc_dom_A_sf"/>
</dbReference>
<dbReference type="GO" id="GO:0016887">
    <property type="term" value="F:ATP hydrolysis activity"/>
    <property type="evidence" value="ECO:0007669"/>
    <property type="project" value="InterPro"/>
</dbReference>
<dbReference type="InterPro" id="IPR023298">
    <property type="entry name" value="ATPase_P-typ_TM_dom_sf"/>
</dbReference>
<evidence type="ECO:0000313" key="23">
    <source>
        <dbReference type="Proteomes" id="UP000250140"/>
    </source>
</evidence>
<comment type="subcellular location">
    <subcellularLocation>
        <location evidence="18">Membrane</location>
        <topology evidence="18">Multi-pass membrane protein</topology>
    </subcellularLocation>
    <subcellularLocation>
        <location evidence="1">Vacuole membrane</location>
        <topology evidence="1">Multi-pass membrane protein</topology>
    </subcellularLocation>
</comment>
<dbReference type="GO" id="GO:0005388">
    <property type="term" value="F:P-type calcium transporter activity"/>
    <property type="evidence" value="ECO:0007669"/>
    <property type="project" value="UniProtKB-EC"/>
</dbReference>
<evidence type="ECO:0000256" key="1">
    <source>
        <dbReference type="ARBA" id="ARBA00004128"/>
    </source>
</evidence>
<feature type="transmembrane region" description="Helical" evidence="18">
    <location>
        <begin position="254"/>
        <end position="275"/>
    </location>
</feature>
<keyword evidence="4 18" id="KW-0109">Calcium transport</keyword>
<dbReference type="EMBL" id="KV749358">
    <property type="protein sequence ID" value="OCL09810.1"/>
    <property type="molecule type" value="Genomic_DNA"/>
</dbReference>
<organism evidence="22 23">
    <name type="scientific">Glonium stellatum</name>
    <dbReference type="NCBI Taxonomy" id="574774"/>
    <lineage>
        <taxon>Eukaryota</taxon>
        <taxon>Fungi</taxon>
        <taxon>Dikarya</taxon>
        <taxon>Ascomycota</taxon>
        <taxon>Pezizomycotina</taxon>
        <taxon>Dothideomycetes</taxon>
        <taxon>Pleosporomycetidae</taxon>
        <taxon>Gloniales</taxon>
        <taxon>Gloniaceae</taxon>
        <taxon>Glonium</taxon>
    </lineage>
</organism>
<dbReference type="InterPro" id="IPR059000">
    <property type="entry name" value="ATPase_P-type_domA"/>
</dbReference>
<evidence type="ECO:0000313" key="22">
    <source>
        <dbReference type="EMBL" id="OCL09810.1"/>
    </source>
</evidence>
<evidence type="ECO:0000256" key="11">
    <source>
        <dbReference type="ARBA" id="ARBA00022967"/>
    </source>
</evidence>
<dbReference type="FunFam" id="3.40.1110.10:FF:000031">
    <property type="entry name" value="Calcium-transporting ATPase"/>
    <property type="match status" value="1"/>
</dbReference>
<evidence type="ECO:0000256" key="7">
    <source>
        <dbReference type="ARBA" id="ARBA00022741"/>
    </source>
</evidence>
<accession>A0A8E2F3U2</accession>
<dbReference type="GO" id="GO:0005774">
    <property type="term" value="C:vacuolar membrane"/>
    <property type="evidence" value="ECO:0007669"/>
    <property type="project" value="UniProtKB-SubCell"/>
</dbReference>
<evidence type="ECO:0000256" key="3">
    <source>
        <dbReference type="ARBA" id="ARBA00022554"/>
    </source>
</evidence>
<keyword evidence="10" id="KW-0460">Magnesium</keyword>
<dbReference type="NCBIfam" id="TIGR01517">
    <property type="entry name" value="ATPase-IIB_Ca"/>
    <property type="match status" value="1"/>
</dbReference>
<dbReference type="InterPro" id="IPR006408">
    <property type="entry name" value="P-type_ATPase_IIB"/>
</dbReference>
<evidence type="ECO:0000256" key="8">
    <source>
        <dbReference type="ARBA" id="ARBA00022837"/>
    </source>
</evidence>
<evidence type="ECO:0000259" key="21">
    <source>
        <dbReference type="Pfam" id="PF00689"/>
    </source>
</evidence>
<dbReference type="InterPro" id="IPR023214">
    <property type="entry name" value="HAD_sf"/>
</dbReference>
<keyword evidence="3" id="KW-0926">Vacuole</keyword>
<dbReference type="SUPFAM" id="SSF81653">
    <property type="entry name" value="Calcium ATPase, transduction domain A"/>
    <property type="match status" value="1"/>
</dbReference>
<feature type="transmembrane region" description="Helical" evidence="18">
    <location>
        <begin position="287"/>
        <end position="307"/>
    </location>
</feature>
<dbReference type="Pfam" id="PF00122">
    <property type="entry name" value="E1-E2_ATPase"/>
    <property type="match status" value="1"/>
</dbReference>
<dbReference type="Proteomes" id="UP000250140">
    <property type="component" value="Unassembled WGS sequence"/>
</dbReference>
<dbReference type="PANTHER" id="PTHR24093">
    <property type="entry name" value="CATION TRANSPORTING ATPASE"/>
    <property type="match status" value="1"/>
</dbReference>
<dbReference type="GO" id="GO:0005886">
    <property type="term" value="C:plasma membrane"/>
    <property type="evidence" value="ECO:0007669"/>
    <property type="project" value="TreeGrafter"/>
</dbReference>
<dbReference type="SUPFAM" id="SSF56784">
    <property type="entry name" value="HAD-like"/>
    <property type="match status" value="1"/>
</dbReference>
<dbReference type="FunFam" id="1.20.1110.10:FF:000039">
    <property type="entry name" value="Calcium-transporting ATPase"/>
    <property type="match status" value="1"/>
</dbReference>
<evidence type="ECO:0000256" key="13">
    <source>
        <dbReference type="ARBA" id="ARBA00023065"/>
    </source>
</evidence>
<reference evidence="22 23" key="1">
    <citation type="journal article" date="2016" name="Nat. Commun.">
        <title>Ectomycorrhizal ecology is imprinted in the genome of the dominant symbiotic fungus Cenococcum geophilum.</title>
        <authorList>
            <consortium name="DOE Joint Genome Institute"/>
            <person name="Peter M."/>
            <person name="Kohler A."/>
            <person name="Ohm R.A."/>
            <person name="Kuo A."/>
            <person name="Krutzmann J."/>
            <person name="Morin E."/>
            <person name="Arend M."/>
            <person name="Barry K.W."/>
            <person name="Binder M."/>
            <person name="Choi C."/>
            <person name="Clum A."/>
            <person name="Copeland A."/>
            <person name="Grisel N."/>
            <person name="Haridas S."/>
            <person name="Kipfer T."/>
            <person name="LaButti K."/>
            <person name="Lindquist E."/>
            <person name="Lipzen A."/>
            <person name="Maire R."/>
            <person name="Meier B."/>
            <person name="Mihaltcheva S."/>
            <person name="Molinier V."/>
            <person name="Murat C."/>
            <person name="Poggeler S."/>
            <person name="Quandt C.A."/>
            <person name="Sperisen C."/>
            <person name="Tritt A."/>
            <person name="Tisserant E."/>
            <person name="Crous P.W."/>
            <person name="Henrissat B."/>
            <person name="Nehls U."/>
            <person name="Egli S."/>
            <person name="Spatafora J.W."/>
            <person name="Grigoriev I.V."/>
            <person name="Martin F.M."/>
        </authorList>
    </citation>
    <scope>NUCLEOTIDE SEQUENCE [LARGE SCALE GENOMIC DNA]</scope>
    <source>
        <strain evidence="22 23">CBS 207.34</strain>
    </source>
</reference>
<evidence type="ECO:0000256" key="9">
    <source>
        <dbReference type="ARBA" id="ARBA00022840"/>
    </source>
</evidence>
<keyword evidence="14 18" id="KW-0472">Membrane</keyword>
<dbReference type="OrthoDB" id="3352408at2759"/>
<evidence type="ECO:0000256" key="4">
    <source>
        <dbReference type="ARBA" id="ARBA00022568"/>
    </source>
</evidence>
<dbReference type="InterPro" id="IPR001757">
    <property type="entry name" value="P_typ_ATPase"/>
</dbReference>
<comment type="caution">
    <text evidence="18">Lacks conserved residue(s) required for the propagation of feature annotation.</text>
</comment>
<keyword evidence="2 18" id="KW-0813">Transport</keyword>
<evidence type="ECO:0000259" key="20">
    <source>
        <dbReference type="Pfam" id="PF00122"/>
    </source>
</evidence>
<gene>
    <name evidence="22" type="ORF">AOQ84DRAFT_403539</name>
</gene>
<keyword evidence="8 18" id="KW-0106">Calcium</keyword>
<keyword evidence="7 18" id="KW-0547">Nucleotide-binding</keyword>
<feature type="transmembrane region" description="Helical" evidence="18">
    <location>
        <begin position="459"/>
        <end position="479"/>
    </location>
</feature>
<dbReference type="InterPro" id="IPR006068">
    <property type="entry name" value="ATPase_P-typ_cation-transptr_C"/>
</dbReference>
<dbReference type="Gene3D" id="2.70.150.10">
    <property type="entry name" value="Calcium-transporting ATPase, cytoplasmic transduction domain A"/>
    <property type="match status" value="1"/>
</dbReference>
<evidence type="ECO:0000256" key="17">
    <source>
        <dbReference type="ARBA" id="ARBA00059328"/>
    </source>
</evidence>
<keyword evidence="12 18" id="KW-1133">Transmembrane helix</keyword>
<comment type="function">
    <text evidence="18">Catalyzes the hydrolysis of ATP coupled with the transport of calcium.</text>
</comment>